<dbReference type="AlphaFoldDB" id="A0A645CPM8"/>
<protein>
    <submittedName>
        <fullName evidence="1">Uncharacterized protein</fullName>
    </submittedName>
</protein>
<accession>A0A645CPM8</accession>
<sequence>MILGAAIYGVGTLLFKFHEWQWLRGAFTKKKETDQKGDSHNEQ</sequence>
<comment type="caution">
    <text evidence="1">The sequence shown here is derived from an EMBL/GenBank/DDBJ whole genome shotgun (WGS) entry which is preliminary data.</text>
</comment>
<gene>
    <name evidence="1" type="ORF">SDC9_125703</name>
</gene>
<reference evidence="1" key="1">
    <citation type="submission" date="2019-08" db="EMBL/GenBank/DDBJ databases">
        <authorList>
            <person name="Kucharzyk K."/>
            <person name="Murdoch R.W."/>
            <person name="Higgins S."/>
            <person name="Loffler F."/>
        </authorList>
    </citation>
    <scope>NUCLEOTIDE SEQUENCE</scope>
</reference>
<organism evidence="1">
    <name type="scientific">bioreactor metagenome</name>
    <dbReference type="NCBI Taxonomy" id="1076179"/>
    <lineage>
        <taxon>unclassified sequences</taxon>
        <taxon>metagenomes</taxon>
        <taxon>ecological metagenomes</taxon>
    </lineage>
</organism>
<name>A0A645CPM8_9ZZZZ</name>
<evidence type="ECO:0000313" key="1">
    <source>
        <dbReference type="EMBL" id="MPM78692.1"/>
    </source>
</evidence>
<dbReference type="EMBL" id="VSSQ01028821">
    <property type="protein sequence ID" value="MPM78692.1"/>
    <property type="molecule type" value="Genomic_DNA"/>
</dbReference>
<proteinExistence type="predicted"/>